<reference evidence="1" key="2">
    <citation type="journal article" date="2015" name="Data Brief">
        <title>Shoot transcriptome of the giant reed, Arundo donax.</title>
        <authorList>
            <person name="Barrero R.A."/>
            <person name="Guerrero F.D."/>
            <person name="Moolhuijzen P."/>
            <person name="Goolsby J.A."/>
            <person name="Tidwell J."/>
            <person name="Bellgard S.E."/>
            <person name="Bellgard M.I."/>
        </authorList>
    </citation>
    <scope>NUCLEOTIDE SEQUENCE</scope>
    <source>
        <tissue evidence="1">Shoot tissue taken approximately 20 cm above the soil surface</tissue>
    </source>
</reference>
<name>A0A0A9C7T6_ARUDO</name>
<evidence type="ECO:0000313" key="1">
    <source>
        <dbReference type="EMBL" id="JAD70523.1"/>
    </source>
</evidence>
<reference evidence="1" key="1">
    <citation type="submission" date="2014-09" db="EMBL/GenBank/DDBJ databases">
        <authorList>
            <person name="Magalhaes I.L.F."/>
            <person name="Oliveira U."/>
            <person name="Santos F.R."/>
            <person name="Vidigal T.H.D.A."/>
            <person name="Brescovit A.D."/>
            <person name="Santos A.J."/>
        </authorList>
    </citation>
    <scope>NUCLEOTIDE SEQUENCE</scope>
    <source>
        <tissue evidence="1">Shoot tissue taken approximately 20 cm above the soil surface</tissue>
    </source>
</reference>
<dbReference type="AlphaFoldDB" id="A0A0A9C7T6"/>
<protein>
    <submittedName>
        <fullName evidence="1">Uncharacterized protein</fullName>
    </submittedName>
</protein>
<dbReference type="EMBL" id="GBRH01227372">
    <property type="protein sequence ID" value="JAD70523.1"/>
    <property type="molecule type" value="Transcribed_RNA"/>
</dbReference>
<sequence length="41" mass="4473">MEKHMPAKNANPTPSNLLEPITLIDRLFSTCSMNAAVPGFD</sequence>
<organism evidence="1">
    <name type="scientific">Arundo donax</name>
    <name type="common">Giant reed</name>
    <name type="synonym">Donax arundinaceus</name>
    <dbReference type="NCBI Taxonomy" id="35708"/>
    <lineage>
        <taxon>Eukaryota</taxon>
        <taxon>Viridiplantae</taxon>
        <taxon>Streptophyta</taxon>
        <taxon>Embryophyta</taxon>
        <taxon>Tracheophyta</taxon>
        <taxon>Spermatophyta</taxon>
        <taxon>Magnoliopsida</taxon>
        <taxon>Liliopsida</taxon>
        <taxon>Poales</taxon>
        <taxon>Poaceae</taxon>
        <taxon>PACMAD clade</taxon>
        <taxon>Arundinoideae</taxon>
        <taxon>Arundineae</taxon>
        <taxon>Arundo</taxon>
    </lineage>
</organism>
<accession>A0A0A9C7T6</accession>
<proteinExistence type="predicted"/>